<organism evidence="3 4">
    <name type="scientific">Clavispora lusitaniae</name>
    <name type="common">Candida lusitaniae</name>
    <dbReference type="NCBI Taxonomy" id="36911"/>
    <lineage>
        <taxon>Eukaryota</taxon>
        <taxon>Fungi</taxon>
        <taxon>Dikarya</taxon>
        <taxon>Ascomycota</taxon>
        <taxon>Saccharomycotina</taxon>
        <taxon>Pichiomycetes</taxon>
        <taxon>Metschnikowiaceae</taxon>
        <taxon>Clavispora</taxon>
    </lineage>
</organism>
<dbReference type="InterPro" id="IPR019417">
    <property type="entry name" value="DUF2415"/>
</dbReference>
<dbReference type="PANTHER" id="PTHR43991:SF9">
    <property type="entry name" value="DUF2415 DOMAIN-CONTAINING PROTEIN"/>
    <property type="match status" value="1"/>
</dbReference>
<comment type="caution">
    <text evidence="3">The sequence shown here is derived from an EMBL/GenBank/DDBJ whole genome shotgun (WGS) entry which is preliminary data.</text>
</comment>
<dbReference type="InterPro" id="IPR015943">
    <property type="entry name" value="WD40/YVTN_repeat-like_dom_sf"/>
</dbReference>
<evidence type="ECO:0000259" key="2">
    <source>
        <dbReference type="Pfam" id="PF10313"/>
    </source>
</evidence>
<dbReference type="InterPro" id="IPR036322">
    <property type="entry name" value="WD40_repeat_dom_sf"/>
</dbReference>
<evidence type="ECO:0000313" key="3">
    <source>
        <dbReference type="EMBL" id="OVF05426.1"/>
    </source>
</evidence>
<sequence>MTVSEPQPRRKSSFTPGRRPSSEPYSQCFQNYYHAYQYLQPTPSYLPNVRSSVNHWQLRDLVQIDPHLGTLYHTCDDAVRELSPLSRRARQARSADYARFPFFPRCFNHAEGGMIVAGSVLTSSSRAFSMAVPSLFGDRSARRPQKGLFSVFTPEMPEPLTYKLGEMINNAVAVYRDSGGGYTSYVCNNDTNLYTVDIGSSGVCANRKITCEANVSLNNARLSPDGKVVAVTGDASSLYLVDPAAPSAVRSVKTGRGSGFGISFHSNGVTMAASFEDGVCLLYDMRNMHVPLHEVRSTRPGHQAGAFRCCKFLDSFVQDLLVVSEHAGRVHLVDLRNLTSDSQQVLVFPFALDQYGRCQAGTSRKGIREDVEADATPPGATHDDMVPDPSKDDHPVTHRRLDIYGENPFPVPLVYDYSYLADTNPKLFKDFEYEPAGDDSPRVSRFVHDSYQQAVNHAHGEMELAGLDWFEDQLYIGCDDGGVLCWDINVRARRSFGGYSIA</sequence>
<feature type="domain" description="DUF2415" evidence="2">
    <location>
        <begin position="305"/>
        <end position="347"/>
    </location>
</feature>
<dbReference type="Gene3D" id="2.130.10.10">
    <property type="entry name" value="YVTN repeat-like/Quinoprotein amine dehydrogenase"/>
    <property type="match status" value="1"/>
</dbReference>
<feature type="compositionally biased region" description="Basic and acidic residues" evidence="1">
    <location>
        <begin position="381"/>
        <end position="394"/>
    </location>
</feature>
<reference evidence="3 4" key="1">
    <citation type="submission" date="2017-04" db="EMBL/GenBank/DDBJ databases">
        <title>Draft genome of the yeast Clavispora lusitaniae type strain CBS 6936.</title>
        <authorList>
            <person name="Durrens P."/>
            <person name="Klopp C."/>
            <person name="Biteau N."/>
            <person name="Fitton-Ouhabi V."/>
            <person name="Dementhon K."/>
            <person name="Accoceberry I."/>
            <person name="Sherman D.J."/>
            <person name="Noel T."/>
        </authorList>
    </citation>
    <scope>NUCLEOTIDE SEQUENCE [LARGE SCALE GENOMIC DNA]</scope>
    <source>
        <strain evidence="3 4">CBS 6936</strain>
    </source>
</reference>
<dbReference type="EMBL" id="LYUB02000023">
    <property type="protein sequence ID" value="OVF05426.1"/>
    <property type="molecule type" value="Genomic_DNA"/>
</dbReference>
<evidence type="ECO:0000313" key="4">
    <source>
        <dbReference type="Proteomes" id="UP000195602"/>
    </source>
</evidence>
<dbReference type="PANTHER" id="PTHR43991">
    <property type="entry name" value="WD REPEAT PROTEIN (AFU_ORTHOLOGUE AFUA_8G05640)-RELATED"/>
    <property type="match status" value="1"/>
</dbReference>
<gene>
    <name evidence="3" type="ORF">A9F13_23g00330</name>
</gene>
<dbReference type="Proteomes" id="UP000195602">
    <property type="component" value="Unassembled WGS sequence"/>
</dbReference>
<dbReference type="SUPFAM" id="SSF50978">
    <property type="entry name" value="WD40 repeat-like"/>
    <property type="match status" value="1"/>
</dbReference>
<name>A0AA91PVF1_CLALS</name>
<feature type="region of interest" description="Disordered" evidence="1">
    <location>
        <begin position="363"/>
        <end position="394"/>
    </location>
</feature>
<dbReference type="AlphaFoldDB" id="A0AA91PVF1"/>
<accession>A0AA91PVF1</accession>
<proteinExistence type="predicted"/>
<protein>
    <submittedName>
        <fullName evidence="3">Alpha-1,2-Mannosidase</fullName>
    </submittedName>
</protein>
<feature type="region of interest" description="Disordered" evidence="1">
    <location>
        <begin position="1"/>
        <end position="23"/>
    </location>
</feature>
<evidence type="ECO:0000256" key="1">
    <source>
        <dbReference type="SAM" id="MobiDB-lite"/>
    </source>
</evidence>
<dbReference type="KEGG" id="clus:A9F13_23g00330"/>
<dbReference type="Pfam" id="PF10313">
    <property type="entry name" value="DUF2415"/>
    <property type="match status" value="1"/>
</dbReference>